<dbReference type="InterPro" id="IPR014347">
    <property type="entry name" value="Tautomerase/MIF_sf"/>
</dbReference>
<protein>
    <submittedName>
        <fullName evidence="4">4-oxalocrotonate tautomerase</fullName>
    </submittedName>
</protein>
<evidence type="ECO:0000256" key="1">
    <source>
        <dbReference type="ARBA" id="ARBA00023235"/>
    </source>
</evidence>
<name>C6C4K2_MUSP7</name>
<dbReference type="SUPFAM" id="SSF55331">
    <property type="entry name" value="Tautomerase/MIF"/>
    <property type="match status" value="1"/>
</dbReference>
<evidence type="ECO:0000256" key="2">
    <source>
        <dbReference type="PIRSR" id="PIRSR037799-1"/>
    </source>
</evidence>
<dbReference type="Pfam" id="PF01361">
    <property type="entry name" value="Tautomerase"/>
    <property type="match status" value="1"/>
</dbReference>
<dbReference type="eggNOG" id="COG1942">
    <property type="taxonomic scope" value="Bacteria"/>
</dbReference>
<accession>C6C4K2</accession>
<gene>
    <name evidence="4" type="ordered locus">Dd703_1780</name>
</gene>
<proteinExistence type="predicted"/>
<evidence type="ECO:0000313" key="4">
    <source>
        <dbReference type="EMBL" id="ACS85576.1"/>
    </source>
</evidence>
<dbReference type="STRING" id="579405.Dd703_1780"/>
<evidence type="ECO:0000259" key="3">
    <source>
        <dbReference type="Pfam" id="PF01361"/>
    </source>
</evidence>
<dbReference type="NCBIfam" id="NF002324">
    <property type="entry name" value="PRK01271.1"/>
    <property type="match status" value="1"/>
</dbReference>
<evidence type="ECO:0000313" key="5">
    <source>
        <dbReference type="Proteomes" id="UP000002734"/>
    </source>
</evidence>
<dbReference type="InterPro" id="IPR004370">
    <property type="entry name" value="4-OT-like_dom"/>
</dbReference>
<dbReference type="EMBL" id="CP001654">
    <property type="protein sequence ID" value="ACS85576.1"/>
    <property type="molecule type" value="Genomic_DNA"/>
</dbReference>
<feature type="active site" description="Proton acceptor; via imino nitrogen" evidence="2">
    <location>
        <position position="2"/>
    </location>
</feature>
<dbReference type="Proteomes" id="UP000002734">
    <property type="component" value="Chromosome"/>
</dbReference>
<sequence length="76" mass="8745">MPHVAVKYYPRNLSEDVKQALANEICDVIKKYLHSEDRALSVALTEVAPERWKEEVYDVEIGPELENLTKKPGYTL</sequence>
<keyword evidence="1" id="KW-0413">Isomerase</keyword>
<organism evidence="4 5">
    <name type="scientific">Musicola paradisiaca (strain Ech703)</name>
    <name type="common">Dickeya paradisiaca</name>
    <name type="synonym">Dickeya dadantii</name>
    <dbReference type="NCBI Taxonomy" id="579405"/>
    <lineage>
        <taxon>Bacteria</taxon>
        <taxon>Pseudomonadati</taxon>
        <taxon>Pseudomonadota</taxon>
        <taxon>Gammaproteobacteria</taxon>
        <taxon>Enterobacterales</taxon>
        <taxon>Pectobacteriaceae</taxon>
        <taxon>Musicola</taxon>
    </lineage>
</organism>
<dbReference type="HOGENOM" id="CLU_183611_0_1_6"/>
<dbReference type="RefSeq" id="WP_012765393.1">
    <property type="nucleotide sequence ID" value="NC_012880.1"/>
</dbReference>
<dbReference type="AlphaFoldDB" id="C6C4K2"/>
<feature type="domain" description="4-oxalocrotonate tautomerase-like" evidence="3">
    <location>
        <begin position="2"/>
        <end position="52"/>
    </location>
</feature>
<keyword evidence="5" id="KW-1185">Reference proteome</keyword>
<dbReference type="InterPro" id="IPR017284">
    <property type="entry name" value="Tautomerase_PptA"/>
</dbReference>
<dbReference type="GO" id="GO:0005737">
    <property type="term" value="C:cytoplasm"/>
    <property type="evidence" value="ECO:0007669"/>
    <property type="project" value="InterPro"/>
</dbReference>
<dbReference type="PIRSF" id="PIRSF037799">
    <property type="entry name" value="Tautomer_YdcE_prd"/>
    <property type="match status" value="1"/>
</dbReference>
<reference evidence="4" key="1">
    <citation type="submission" date="2009-06" db="EMBL/GenBank/DDBJ databases">
        <title>Complete sequence of Dickeya dadantii Ech703.</title>
        <authorList>
            <consortium name="US DOE Joint Genome Institute"/>
            <person name="Lucas S."/>
            <person name="Copeland A."/>
            <person name="Lapidus A."/>
            <person name="Glavina del Rio T."/>
            <person name="Dalin E."/>
            <person name="Tice H."/>
            <person name="Bruce D."/>
            <person name="Goodwin L."/>
            <person name="Pitluck S."/>
            <person name="Chertkov O."/>
            <person name="Brettin T."/>
            <person name="Detter J.C."/>
            <person name="Han C."/>
            <person name="Larimer F."/>
            <person name="Land M."/>
            <person name="Hauser L."/>
            <person name="Kyrpides N."/>
            <person name="Mikhailova N."/>
            <person name="Balakrishnan V."/>
            <person name="Glasner J."/>
            <person name="Perna N.T."/>
        </authorList>
    </citation>
    <scope>NUCLEOTIDE SEQUENCE [LARGE SCALE GENOMIC DNA]</scope>
    <source>
        <strain evidence="4">Ech703</strain>
    </source>
</reference>
<dbReference type="Gene3D" id="3.30.429.10">
    <property type="entry name" value="Macrophage Migration Inhibitory Factor"/>
    <property type="match status" value="1"/>
</dbReference>
<dbReference type="KEGG" id="dda:Dd703_1780"/>
<dbReference type="GO" id="GO:0016862">
    <property type="term" value="F:intramolecular oxidoreductase activity, interconverting keto- and enol-groups"/>
    <property type="evidence" value="ECO:0007669"/>
    <property type="project" value="InterPro"/>
</dbReference>